<organism evidence="1 2">
    <name type="scientific">Sphingomonas mollis</name>
    <dbReference type="NCBI Taxonomy" id="2795726"/>
    <lineage>
        <taxon>Bacteria</taxon>
        <taxon>Pseudomonadati</taxon>
        <taxon>Pseudomonadota</taxon>
        <taxon>Alphaproteobacteria</taxon>
        <taxon>Sphingomonadales</taxon>
        <taxon>Sphingomonadaceae</taxon>
        <taxon>Sphingomonas</taxon>
    </lineage>
</organism>
<comment type="caution">
    <text evidence="1">The sequence shown here is derived from an EMBL/GenBank/DDBJ whole genome shotgun (WGS) entry which is preliminary data.</text>
</comment>
<dbReference type="Proteomes" id="UP000640426">
    <property type="component" value="Unassembled WGS sequence"/>
</dbReference>
<accession>A0ABS0XP45</accession>
<gene>
    <name evidence="1" type="ORF">JAO74_08380</name>
</gene>
<dbReference type="RefSeq" id="WP_199036968.1">
    <property type="nucleotide sequence ID" value="NZ_JAELXS010000004.1"/>
</dbReference>
<dbReference type="EMBL" id="JAELXS010000004">
    <property type="protein sequence ID" value="MBJ6121806.1"/>
    <property type="molecule type" value="Genomic_DNA"/>
</dbReference>
<keyword evidence="2" id="KW-1185">Reference proteome</keyword>
<reference evidence="2" key="1">
    <citation type="submission" date="2020-12" db="EMBL/GenBank/DDBJ databases">
        <title>Hymenobacter sp.</title>
        <authorList>
            <person name="Kim M.K."/>
        </authorList>
    </citation>
    <scope>NUCLEOTIDE SEQUENCE [LARGE SCALE GENOMIC DNA]</scope>
    <source>
        <strain evidence="2">BT553</strain>
    </source>
</reference>
<evidence type="ECO:0000313" key="2">
    <source>
        <dbReference type="Proteomes" id="UP000640426"/>
    </source>
</evidence>
<sequence>MAYLDLDNAFAAPGMSRAMVVKAPVAAGFSALEWSVIALAKRDTLRSLARPSRLSRAMGSLFGFGTASALADPRLEALRRLAVHAWHRGFALPVAEVERFVAAGFAAAQVETLVVSVTGLRIAEA</sequence>
<protein>
    <submittedName>
        <fullName evidence="1">Uncharacterized protein</fullName>
    </submittedName>
</protein>
<evidence type="ECO:0000313" key="1">
    <source>
        <dbReference type="EMBL" id="MBJ6121806.1"/>
    </source>
</evidence>
<name>A0ABS0XP45_9SPHN</name>
<proteinExistence type="predicted"/>